<evidence type="ECO:0000313" key="7">
    <source>
        <dbReference type="Proteomes" id="UP000019365"/>
    </source>
</evidence>
<keyword evidence="4" id="KW-0812">Transmembrane</keyword>
<dbReference type="PANTHER" id="PTHR11361">
    <property type="entry name" value="DNA MISMATCH REPAIR PROTEIN MUTS FAMILY MEMBER"/>
    <property type="match status" value="1"/>
</dbReference>
<name>W7UYV4_RUMFL</name>
<keyword evidence="2" id="KW-0067">ATP-binding</keyword>
<evidence type="ECO:0000256" key="1">
    <source>
        <dbReference type="ARBA" id="ARBA00022741"/>
    </source>
</evidence>
<dbReference type="GO" id="GO:0030983">
    <property type="term" value="F:mismatched DNA binding"/>
    <property type="evidence" value="ECO:0007669"/>
    <property type="project" value="InterPro"/>
</dbReference>
<dbReference type="eggNOG" id="COG0249">
    <property type="taxonomic scope" value="Bacteria"/>
</dbReference>
<protein>
    <recommendedName>
        <fullName evidence="5">DNA mismatch repair proteins mutS family domain-containing protein</fullName>
    </recommendedName>
</protein>
<dbReference type="SUPFAM" id="SSF52540">
    <property type="entry name" value="P-loop containing nucleoside triphosphate hydrolases"/>
    <property type="match status" value="1"/>
</dbReference>
<keyword evidence="1" id="KW-0547">Nucleotide-binding</keyword>
<dbReference type="OrthoDB" id="9802448at2"/>
<keyword evidence="4" id="KW-1133">Transmembrane helix</keyword>
<reference evidence="6 7" key="1">
    <citation type="journal article" date="2014" name="PLoS ONE">
        <title>Rumen cellulosomics: divergent fiber-degrading strategies revealed by comparative genome-wide analysis of six ruminococcal strains.</title>
        <authorList>
            <person name="Dassa B."/>
            <person name="Borovok I."/>
            <person name="Ruimy-Israeli V."/>
            <person name="Lamed R."/>
            <person name="Flint H.J."/>
            <person name="Duncan S.H."/>
            <person name="Henrissat B."/>
            <person name="Coutinho P."/>
            <person name="Morrison M."/>
            <person name="Mosoni P."/>
            <person name="Yeoman C.J."/>
            <person name="White B.A."/>
            <person name="Bayer E.A."/>
        </authorList>
    </citation>
    <scope>NUCLEOTIDE SEQUENCE [LARGE SCALE GENOMIC DNA]</scope>
    <source>
        <strain evidence="6 7">007c</strain>
    </source>
</reference>
<dbReference type="Gene3D" id="3.40.50.300">
    <property type="entry name" value="P-loop containing nucleotide triphosphate hydrolases"/>
    <property type="match status" value="1"/>
</dbReference>
<comment type="caution">
    <text evidence="6">The sequence shown here is derived from an EMBL/GenBank/DDBJ whole genome shotgun (WGS) entry which is preliminary data.</text>
</comment>
<proteinExistence type="predicted"/>
<dbReference type="InterPro" id="IPR027417">
    <property type="entry name" value="P-loop_NTPase"/>
</dbReference>
<gene>
    <name evidence="6" type="ORF">RF007C_09185</name>
</gene>
<keyword evidence="4" id="KW-0472">Membrane</keyword>
<dbReference type="Proteomes" id="UP000019365">
    <property type="component" value="Unassembled WGS sequence"/>
</dbReference>
<dbReference type="PATRIC" id="fig|1341157.4.peg.1519"/>
<keyword evidence="7" id="KW-1185">Reference proteome</keyword>
<dbReference type="InterPro" id="IPR000432">
    <property type="entry name" value="DNA_mismatch_repair_MutS_C"/>
</dbReference>
<evidence type="ECO:0000256" key="3">
    <source>
        <dbReference type="ARBA" id="ARBA00023125"/>
    </source>
</evidence>
<feature type="transmembrane region" description="Helical" evidence="4">
    <location>
        <begin position="189"/>
        <end position="207"/>
    </location>
</feature>
<dbReference type="InterPro" id="IPR045076">
    <property type="entry name" value="MutS"/>
</dbReference>
<dbReference type="SMART" id="SM00534">
    <property type="entry name" value="MUTSac"/>
    <property type="match status" value="1"/>
</dbReference>
<keyword evidence="3" id="KW-0238">DNA-binding</keyword>
<dbReference type="RefSeq" id="WP_037298800.1">
    <property type="nucleotide sequence ID" value="NZ_ATAX01000023.1"/>
</dbReference>
<dbReference type="EMBL" id="ATAX01000023">
    <property type="protein sequence ID" value="EWM53875.1"/>
    <property type="molecule type" value="Genomic_DNA"/>
</dbReference>
<accession>W7UYV4</accession>
<dbReference type="AlphaFoldDB" id="W7UYV4"/>
<feature type="transmembrane region" description="Helical" evidence="4">
    <location>
        <begin position="271"/>
        <end position="290"/>
    </location>
</feature>
<feature type="transmembrane region" description="Helical" evidence="4">
    <location>
        <begin position="165"/>
        <end position="183"/>
    </location>
</feature>
<evidence type="ECO:0000256" key="2">
    <source>
        <dbReference type="ARBA" id="ARBA00022840"/>
    </source>
</evidence>
<feature type="transmembrane region" description="Helical" evidence="4">
    <location>
        <begin position="6"/>
        <end position="24"/>
    </location>
</feature>
<dbReference type="GO" id="GO:0140664">
    <property type="term" value="F:ATP-dependent DNA damage sensor activity"/>
    <property type="evidence" value="ECO:0007669"/>
    <property type="project" value="InterPro"/>
</dbReference>
<dbReference type="GO" id="GO:0005524">
    <property type="term" value="F:ATP binding"/>
    <property type="evidence" value="ECO:0007669"/>
    <property type="project" value="UniProtKB-KW"/>
</dbReference>
<evidence type="ECO:0000313" key="6">
    <source>
        <dbReference type="EMBL" id="EWM53875.1"/>
    </source>
</evidence>
<evidence type="ECO:0000259" key="5">
    <source>
        <dbReference type="SMART" id="SM00534"/>
    </source>
</evidence>
<dbReference type="GO" id="GO:0005829">
    <property type="term" value="C:cytosol"/>
    <property type="evidence" value="ECO:0007669"/>
    <property type="project" value="TreeGrafter"/>
</dbReference>
<dbReference type="GO" id="GO:0006298">
    <property type="term" value="P:mismatch repair"/>
    <property type="evidence" value="ECO:0007669"/>
    <property type="project" value="InterPro"/>
</dbReference>
<sequence length="546" mass="61832">MELVLISALIAVIIVVVIIFSLRAKNATDYYVRHSFGDSERVKEDVLDRMDAIALLFEKQKKDYDASELVDEITWDDLDMKSVFFRADHTDSFAGEQCLYSALHILSDKAPNEVMNNDTVEFFDKNEEKRNKVRKILHGIGKPINAYYSLDIADDIESKYLPYSFIYPLLLISLVGLGIFGWIFHSPTLISFCIINYLVNLIVHILLRASFEAKLESLFSMGMTINAGFALKKVVPEMSSCVDESLNKLKKASGIMNMLNMRKSMMRTDDIMSLLMTYLTGPFMLDFILYNIGLKTLSDKTGDYFKVYRFVGEIDCSIAIASFRRSLDAYCVPEFNDEKRIEFSEVFHPLISEAVVNDLSTCKNIVLTGSNASGKSTFIKASAINLILAQSIFTCTAQYASLPHCGVITSMAVRDDLASGESYYIREIKYLKRMTECVKNGRLLFLAIDEILKGTNTKERIAASKAVLRYFNSTNCIIMVATHDIELAEKFDGIYENYYFCEKLDEKDIVFDYRIHNGICRSSNAIKLLSVIGFPDDIVNDALSEL</sequence>
<dbReference type="Pfam" id="PF00488">
    <property type="entry name" value="MutS_V"/>
    <property type="match status" value="1"/>
</dbReference>
<feature type="domain" description="DNA mismatch repair proteins mutS family" evidence="5">
    <location>
        <begin position="362"/>
        <end position="546"/>
    </location>
</feature>
<dbReference type="PANTHER" id="PTHR11361:SF152">
    <property type="entry name" value="DNA MISMATCH REPAIR PROTEIN"/>
    <property type="match status" value="1"/>
</dbReference>
<evidence type="ECO:0000256" key="4">
    <source>
        <dbReference type="SAM" id="Phobius"/>
    </source>
</evidence>
<organism evidence="6 7">
    <name type="scientific">Ruminococcus flavefaciens 007c</name>
    <dbReference type="NCBI Taxonomy" id="1341157"/>
    <lineage>
        <taxon>Bacteria</taxon>
        <taxon>Bacillati</taxon>
        <taxon>Bacillota</taxon>
        <taxon>Clostridia</taxon>
        <taxon>Eubacteriales</taxon>
        <taxon>Oscillospiraceae</taxon>
        <taxon>Ruminococcus</taxon>
    </lineage>
</organism>